<dbReference type="PANTHER" id="PTHR43179:SF12">
    <property type="entry name" value="GALACTOFURANOSYLTRANSFERASE GLFT2"/>
    <property type="match status" value="1"/>
</dbReference>
<sequence>MLSFNRVEDTIFSIKALFRFTRLPFELIILDNNSDEIQKQILKNFVKNFKNIKFIESETNLGCARGRVEAVKHAKGEYFLFVDNDIVATPYYLENLIKAINSDEKTVAVCSKVIFPDCLIQFNGGTFEQDNEADIFELRDSSKLFWKRNTTQVSDVVPWVPGGSTLWKAKYYYKFPIDEKMQGSFEDNEVCIRIRNEGYNVRNCPKSVTIHYHMNFKDSQFRLREKKYVEGRYDSDRTKAALKRYFEVHNRIFIFNSEEAVYGFLQDKSRDNIKKFLNQNKKKKN</sequence>
<dbReference type="GO" id="GO:0016757">
    <property type="term" value="F:glycosyltransferase activity"/>
    <property type="evidence" value="ECO:0007669"/>
    <property type="project" value="UniProtKB-KW"/>
</dbReference>
<dbReference type="PANTHER" id="PTHR43179">
    <property type="entry name" value="RHAMNOSYLTRANSFERASE WBBL"/>
    <property type="match status" value="1"/>
</dbReference>
<evidence type="ECO:0000313" key="6">
    <source>
        <dbReference type="Proteomes" id="UP000554004"/>
    </source>
</evidence>
<evidence type="ECO:0000256" key="3">
    <source>
        <dbReference type="ARBA" id="ARBA00022679"/>
    </source>
</evidence>
<proteinExistence type="inferred from homology"/>
<keyword evidence="2" id="KW-0328">Glycosyltransferase</keyword>
<accession>A0A847ETB7</accession>
<protein>
    <submittedName>
        <fullName evidence="5">Glycosyltransferase family 2 protein</fullName>
    </submittedName>
</protein>
<name>A0A847ETB7_9BACT</name>
<evidence type="ECO:0000313" key="5">
    <source>
        <dbReference type="EMBL" id="NLE31020.1"/>
    </source>
</evidence>
<dbReference type="InterPro" id="IPR029044">
    <property type="entry name" value="Nucleotide-diphossugar_trans"/>
</dbReference>
<organism evidence="5 6">
    <name type="scientific">Candidatus Dojkabacteria bacterium</name>
    <dbReference type="NCBI Taxonomy" id="2099670"/>
    <lineage>
        <taxon>Bacteria</taxon>
        <taxon>Candidatus Dojkabacteria</taxon>
    </lineage>
</organism>
<evidence type="ECO:0000256" key="2">
    <source>
        <dbReference type="ARBA" id="ARBA00022676"/>
    </source>
</evidence>
<gene>
    <name evidence="5" type="ORF">GX618_01965</name>
</gene>
<dbReference type="AlphaFoldDB" id="A0A847ETB7"/>
<comment type="similarity">
    <text evidence="1">Belongs to the glycosyltransferase 2 family.</text>
</comment>
<evidence type="ECO:0000259" key="4">
    <source>
        <dbReference type="Pfam" id="PF00535"/>
    </source>
</evidence>
<keyword evidence="3 5" id="KW-0808">Transferase</keyword>
<dbReference type="EMBL" id="JAAZAL010000074">
    <property type="protein sequence ID" value="NLE31020.1"/>
    <property type="molecule type" value="Genomic_DNA"/>
</dbReference>
<evidence type="ECO:0000256" key="1">
    <source>
        <dbReference type="ARBA" id="ARBA00006739"/>
    </source>
</evidence>
<dbReference type="Proteomes" id="UP000554004">
    <property type="component" value="Unassembled WGS sequence"/>
</dbReference>
<dbReference type="InterPro" id="IPR001173">
    <property type="entry name" value="Glyco_trans_2-like"/>
</dbReference>
<dbReference type="Gene3D" id="3.90.550.10">
    <property type="entry name" value="Spore Coat Polysaccharide Biosynthesis Protein SpsA, Chain A"/>
    <property type="match status" value="1"/>
</dbReference>
<dbReference type="Pfam" id="PF00535">
    <property type="entry name" value="Glycos_transf_2"/>
    <property type="match status" value="1"/>
</dbReference>
<reference evidence="5 6" key="1">
    <citation type="journal article" date="2020" name="Biotechnol. Biofuels">
        <title>New insights from the biogas microbiome by comprehensive genome-resolved metagenomics of nearly 1600 species originating from multiple anaerobic digesters.</title>
        <authorList>
            <person name="Campanaro S."/>
            <person name="Treu L."/>
            <person name="Rodriguez-R L.M."/>
            <person name="Kovalovszki A."/>
            <person name="Ziels R.M."/>
            <person name="Maus I."/>
            <person name="Zhu X."/>
            <person name="Kougias P.G."/>
            <person name="Basile A."/>
            <person name="Luo G."/>
            <person name="Schluter A."/>
            <person name="Konstantinidis K.T."/>
            <person name="Angelidaki I."/>
        </authorList>
    </citation>
    <scope>NUCLEOTIDE SEQUENCE [LARGE SCALE GENOMIC DNA]</scope>
    <source>
        <strain evidence="5">AS06rmzACSIP_421</strain>
    </source>
</reference>
<dbReference type="SUPFAM" id="SSF53448">
    <property type="entry name" value="Nucleotide-diphospho-sugar transferases"/>
    <property type="match status" value="1"/>
</dbReference>
<comment type="caution">
    <text evidence="5">The sequence shown here is derived from an EMBL/GenBank/DDBJ whole genome shotgun (WGS) entry which is preliminary data.</text>
</comment>
<feature type="domain" description="Glycosyltransferase 2-like" evidence="4">
    <location>
        <begin position="4"/>
        <end position="124"/>
    </location>
</feature>